<gene>
    <name evidence="1" type="ORF">MEUPH1_LOCUS5077</name>
</gene>
<dbReference type="AlphaFoldDB" id="A0AAV0VXR9"/>
<dbReference type="Proteomes" id="UP001160148">
    <property type="component" value="Unassembled WGS sequence"/>
</dbReference>
<name>A0AAV0VXR9_9HEMI</name>
<comment type="caution">
    <text evidence="1">The sequence shown here is derived from an EMBL/GenBank/DDBJ whole genome shotgun (WGS) entry which is preliminary data.</text>
</comment>
<organism evidence="1 2">
    <name type="scientific">Macrosiphum euphorbiae</name>
    <name type="common">potato aphid</name>
    <dbReference type="NCBI Taxonomy" id="13131"/>
    <lineage>
        <taxon>Eukaryota</taxon>
        <taxon>Metazoa</taxon>
        <taxon>Ecdysozoa</taxon>
        <taxon>Arthropoda</taxon>
        <taxon>Hexapoda</taxon>
        <taxon>Insecta</taxon>
        <taxon>Pterygota</taxon>
        <taxon>Neoptera</taxon>
        <taxon>Paraneoptera</taxon>
        <taxon>Hemiptera</taxon>
        <taxon>Sternorrhyncha</taxon>
        <taxon>Aphidomorpha</taxon>
        <taxon>Aphidoidea</taxon>
        <taxon>Aphididae</taxon>
        <taxon>Macrosiphini</taxon>
        <taxon>Macrosiphum</taxon>
    </lineage>
</organism>
<evidence type="ECO:0000313" key="2">
    <source>
        <dbReference type="Proteomes" id="UP001160148"/>
    </source>
</evidence>
<reference evidence="1 2" key="1">
    <citation type="submission" date="2023-01" db="EMBL/GenBank/DDBJ databases">
        <authorList>
            <person name="Whitehead M."/>
        </authorList>
    </citation>
    <scope>NUCLEOTIDE SEQUENCE [LARGE SCALE GENOMIC DNA]</scope>
</reference>
<dbReference type="EMBL" id="CARXXK010000001">
    <property type="protein sequence ID" value="CAI6348395.1"/>
    <property type="molecule type" value="Genomic_DNA"/>
</dbReference>
<keyword evidence="2" id="KW-1185">Reference proteome</keyword>
<proteinExistence type="predicted"/>
<protein>
    <submittedName>
        <fullName evidence="1">Uncharacterized protein</fullName>
    </submittedName>
</protein>
<sequence length="216" mass="24891">MDTMYSNINLALFSTKQSKIIENGVNKYSTKMILSNITDETITSFNKRTLKKKPSVQFENTNNNFCRVISAPVMVCKNNTIKSKSDLNIDDYTTDNQTVTFKNIEIDEVYIKTDNTNVQMKTTNKKQKNISFSNEKLWEINRVNQILHNKITNGVKPTYSRIKPSTSLVKATSTINRERKNKDIVKENEVSFKHSKGFVEKINNLVLNYTNKYLGP</sequence>
<evidence type="ECO:0000313" key="1">
    <source>
        <dbReference type="EMBL" id="CAI6348395.1"/>
    </source>
</evidence>
<accession>A0AAV0VXR9</accession>